<dbReference type="Pfam" id="PF00652">
    <property type="entry name" value="Ricin_B_lectin"/>
    <property type="match status" value="1"/>
</dbReference>
<feature type="chain" id="PRO_5030923619" description="Ricin B lectin domain-containing protein" evidence="1">
    <location>
        <begin position="21"/>
        <end position="182"/>
    </location>
</feature>
<feature type="domain" description="Ricin B lectin" evidence="2">
    <location>
        <begin position="41"/>
        <end position="138"/>
    </location>
</feature>
<dbReference type="InterPro" id="IPR035992">
    <property type="entry name" value="Ricin_B-like_lectins"/>
</dbReference>
<accession>A0A7R9ZBN1</accession>
<evidence type="ECO:0000259" key="2">
    <source>
        <dbReference type="Pfam" id="PF00652"/>
    </source>
</evidence>
<dbReference type="EMBL" id="HBED01028570">
    <property type="protein sequence ID" value="CAD8315389.1"/>
    <property type="molecule type" value="Transcribed_RNA"/>
</dbReference>
<dbReference type="AlphaFoldDB" id="A0A7R9ZBN1"/>
<dbReference type="InterPro" id="IPR000772">
    <property type="entry name" value="Ricin_B_lectin"/>
</dbReference>
<protein>
    <recommendedName>
        <fullName evidence="2">Ricin B lectin domain-containing protein</fullName>
    </recommendedName>
</protein>
<gene>
    <name evidence="3" type="ORF">TDUB1175_LOCUS14181</name>
</gene>
<evidence type="ECO:0000313" key="3">
    <source>
        <dbReference type="EMBL" id="CAD8315389.1"/>
    </source>
</evidence>
<dbReference type="PROSITE" id="PS50231">
    <property type="entry name" value="RICIN_B_LECTIN"/>
    <property type="match status" value="1"/>
</dbReference>
<organism evidence="3">
    <name type="scientific">Pseudictyota dubia</name>
    <dbReference type="NCBI Taxonomy" id="2749911"/>
    <lineage>
        <taxon>Eukaryota</taxon>
        <taxon>Sar</taxon>
        <taxon>Stramenopiles</taxon>
        <taxon>Ochrophyta</taxon>
        <taxon>Bacillariophyta</taxon>
        <taxon>Mediophyceae</taxon>
        <taxon>Biddulphiophycidae</taxon>
        <taxon>Eupodiscales</taxon>
        <taxon>Odontellaceae</taxon>
        <taxon>Pseudictyota</taxon>
    </lineage>
</organism>
<sequence>MVKTPLSILFAAVVVVQTHAVKFIPEVDAEDGRRLGGGKLYGHIQDDFCDLCIELKGGNTDNLTKLWWNKCKKGKKSQLWRFDKVTNNCSGLGKIHSKLDDDKCIQVNKSYKPMTRLRLFDCKNNRDHQKWNFCGDGIHPIKEKDLLVYSPKANGAQRYDPLVISDRNTWSLDFTEDPSECE</sequence>
<reference evidence="3" key="1">
    <citation type="submission" date="2021-01" db="EMBL/GenBank/DDBJ databases">
        <authorList>
            <person name="Corre E."/>
            <person name="Pelletier E."/>
            <person name="Niang G."/>
            <person name="Scheremetjew M."/>
            <person name="Finn R."/>
            <person name="Kale V."/>
            <person name="Holt S."/>
            <person name="Cochrane G."/>
            <person name="Meng A."/>
            <person name="Brown T."/>
            <person name="Cohen L."/>
        </authorList>
    </citation>
    <scope>NUCLEOTIDE SEQUENCE</scope>
    <source>
        <strain evidence="3">CCMP147</strain>
    </source>
</reference>
<keyword evidence="1" id="KW-0732">Signal</keyword>
<dbReference type="SUPFAM" id="SSF50370">
    <property type="entry name" value="Ricin B-like lectins"/>
    <property type="match status" value="1"/>
</dbReference>
<proteinExistence type="predicted"/>
<feature type="signal peptide" evidence="1">
    <location>
        <begin position="1"/>
        <end position="20"/>
    </location>
</feature>
<dbReference type="Gene3D" id="2.80.10.50">
    <property type="match status" value="1"/>
</dbReference>
<evidence type="ECO:0000256" key="1">
    <source>
        <dbReference type="SAM" id="SignalP"/>
    </source>
</evidence>
<name>A0A7R9ZBN1_9STRA</name>